<dbReference type="Proteomes" id="UP000887013">
    <property type="component" value="Unassembled WGS sequence"/>
</dbReference>
<dbReference type="EMBL" id="BMAW01098613">
    <property type="protein sequence ID" value="GFS85703.1"/>
    <property type="molecule type" value="Genomic_DNA"/>
</dbReference>
<sequence>MLMRNSGQISLVRDCPEHCGRRKKSRHDRSGDQRDQCTEPPWLIAECGVLVMNVRAVTGKCPYSLWLGVGLVEYHCTYNRSAAHALHYAAPYARCIYTCSV</sequence>
<evidence type="ECO:0000313" key="1">
    <source>
        <dbReference type="EMBL" id="GFS85703.1"/>
    </source>
</evidence>
<proteinExistence type="predicted"/>
<reference evidence="1" key="1">
    <citation type="submission" date="2020-08" db="EMBL/GenBank/DDBJ databases">
        <title>Multicomponent nature underlies the extraordinary mechanical properties of spider dragline silk.</title>
        <authorList>
            <person name="Kono N."/>
            <person name="Nakamura H."/>
            <person name="Mori M."/>
            <person name="Yoshida Y."/>
            <person name="Ohtoshi R."/>
            <person name="Malay A.D."/>
            <person name="Moran D.A.P."/>
            <person name="Tomita M."/>
            <person name="Numata K."/>
            <person name="Arakawa K."/>
        </authorList>
    </citation>
    <scope>NUCLEOTIDE SEQUENCE</scope>
</reference>
<comment type="caution">
    <text evidence="1">The sequence shown here is derived from an EMBL/GenBank/DDBJ whole genome shotgun (WGS) entry which is preliminary data.</text>
</comment>
<dbReference type="AlphaFoldDB" id="A0A8X6MZE7"/>
<evidence type="ECO:0000313" key="2">
    <source>
        <dbReference type="Proteomes" id="UP000887013"/>
    </source>
</evidence>
<accession>A0A8X6MZE7</accession>
<gene>
    <name evidence="1" type="ORF">NPIL_468761</name>
</gene>
<name>A0A8X6MZE7_NEPPI</name>
<keyword evidence="2" id="KW-1185">Reference proteome</keyword>
<protein>
    <submittedName>
        <fullName evidence="1">Uncharacterized protein</fullName>
    </submittedName>
</protein>
<organism evidence="1 2">
    <name type="scientific">Nephila pilipes</name>
    <name type="common">Giant wood spider</name>
    <name type="synonym">Nephila maculata</name>
    <dbReference type="NCBI Taxonomy" id="299642"/>
    <lineage>
        <taxon>Eukaryota</taxon>
        <taxon>Metazoa</taxon>
        <taxon>Ecdysozoa</taxon>
        <taxon>Arthropoda</taxon>
        <taxon>Chelicerata</taxon>
        <taxon>Arachnida</taxon>
        <taxon>Araneae</taxon>
        <taxon>Araneomorphae</taxon>
        <taxon>Entelegynae</taxon>
        <taxon>Araneoidea</taxon>
        <taxon>Nephilidae</taxon>
        <taxon>Nephila</taxon>
    </lineage>
</organism>